<reference evidence="3 4" key="1">
    <citation type="journal article" date="2011" name="BMC Genomics">
        <title>Complete genome sequence of Brachyspira intermedia reveals unique genomic features in Brachyspira species and phage-mediated horizontal gene transfer.</title>
        <authorList>
            <person name="Hafstrom T."/>
            <person name="Jansson D.S."/>
            <person name="Segerman B."/>
        </authorList>
    </citation>
    <scope>NUCLEOTIDE SEQUENCE [LARGE SCALE GENOMIC DNA]</scope>
    <source>
        <strain evidence="4">ATCC 51140 / PWS/A</strain>
    </source>
</reference>
<feature type="domain" description="Cyclodeaminase/cyclohydrolase" evidence="2">
    <location>
        <begin position="9"/>
        <end position="138"/>
    </location>
</feature>
<feature type="transmembrane region" description="Helical" evidence="1">
    <location>
        <begin position="28"/>
        <end position="48"/>
    </location>
</feature>
<dbReference type="HOGENOM" id="CLU_088419_1_1_12"/>
<dbReference type="PATRIC" id="fig|1045858.4.peg.1966"/>
<evidence type="ECO:0000259" key="2">
    <source>
        <dbReference type="Pfam" id="PF04961"/>
    </source>
</evidence>
<organism evidence="3 4">
    <name type="scientific">Brachyspira intermedia (strain ATCC 51140 / PWS/A)</name>
    <name type="common">Serpulina intermedia</name>
    <dbReference type="NCBI Taxonomy" id="1045858"/>
    <lineage>
        <taxon>Bacteria</taxon>
        <taxon>Pseudomonadati</taxon>
        <taxon>Spirochaetota</taxon>
        <taxon>Spirochaetia</taxon>
        <taxon>Brachyspirales</taxon>
        <taxon>Brachyspiraceae</taxon>
        <taxon>Brachyspira</taxon>
    </lineage>
</organism>
<keyword evidence="1" id="KW-0472">Membrane</keyword>
<protein>
    <submittedName>
        <fullName evidence="3">Formiminotransferase-cyclodeaminase</fullName>
    </submittedName>
</protein>
<dbReference type="AlphaFoldDB" id="G0EKJ4"/>
<dbReference type="GO" id="GO:0016740">
    <property type="term" value="F:transferase activity"/>
    <property type="evidence" value="ECO:0007669"/>
    <property type="project" value="UniProtKB-KW"/>
</dbReference>
<keyword evidence="3" id="KW-0808">Transferase</keyword>
<dbReference type="Proteomes" id="UP000008522">
    <property type="component" value="Chromosome"/>
</dbReference>
<gene>
    <name evidence="3" type="ordered locus">Bint_1964</name>
</gene>
<evidence type="ECO:0000313" key="4">
    <source>
        <dbReference type="Proteomes" id="UP000008522"/>
    </source>
</evidence>
<dbReference type="eggNOG" id="COG3404">
    <property type="taxonomic scope" value="Bacteria"/>
</dbReference>
<dbReference type="SUPFAM" id="SSF101262">
    <property type="entry name" value="Methenyltetrahydrofolate cyclohydrolase-like"/>
    <property type="match status" value="1"/>
</dbReference>
<keyword evidence="4" id="KW-1185">Reference proteome</keyword>
<evidence type="ECO:0000313" key="3">
    <source>
        <dbReference type="EMBL" id="AEM22580.1"/>
    </source>
</evidence>
<sequence length="139" mass="15229">MSKLIDKKLADYINDVDSSLPAPGGGSVMGAVGSLACALAGMVGHLTVNKKKFLELSQQEQDNFNKAIENIRNIKSRLMDIVDKDAESFNAFMEAMKLPKNTDEEKAKRKTAISDAAKKAIDIPFSALKSCYELMPFLK</sequence>
<proteinExistence type="predicted"/>
<dbReference type="InterPro" id="IPR036178">
    <property type="entry name" value="Formintransfe-cycloase-like_sf"/>
</dbReference>
<dbReference type="Gene3D" id="1.20.120.680">
    <property type="entry name" value="Formiminotetrahydrofolate cyclodeaminase monomer, up-and-down helical bundle"/>
    <property type="match status" value="1"/>
</dbReference>
<keyword evidence="1" id="KW-0812">Transmembrane</keyword>
<evidence type="ECO:0000256" key="1">
    <source>
        <dbReference type="SAM" id="Phobius"/>
    </source>
</evidence>
<keyword evidence="1" id="KW-1133">Transmembrane helix</keyword>
<dbReference type="Pfam" id="PF04961">
    <property type="entry name" value="FTCD_C"/>
    <property type="match status" value="1"/>
</dbReference>
<accession>G0EKJ4</accession>
<dbReference type="KEGG" id="bip:Bint_1964"/>
<dbReference type="EMBL" id="CP002874">
    <property type="protein sequence ID" value="AEM22580.1"/>
    <property type="molecule type" value="Genomic_DNA"/>
</dbReference>
<name>G0EKJ4_BRAIP</name>
<dbReference type="InterPro" id="IPR007044">
    <property type="entry name" value="Cyclodeamin/CycHdrlase"/>
</dbReference>